<feature type="region of interest" description="Disordered" evidence="1">
    <location>
        <begin position="131"/>
        <end position="159"/>
    </location>
</feature>
<accession>A0A4Z2JHS1</accession>
<protein>
    <submittedName>
        <fullName evidence="2">Uncharacterized protein</fullName>
    </submittedName>
</protein>
<evidence type="ECO:0000313" key="2">
    <source>
        <dbReference type="EMBL" id="TNN89507.1"/>
    </source>
</evidence>
<sequence>MAAVTRLHFCYQVIHRVKKNRSPERHPDPIDHLQKFDTARGMRSRCRRRYQQVNECPSVSRPPDHSGPANCTKPGQECLEQPGREALTQHSQWLFMESANLQGRVVVVVGSWLSSVGGLCSTMGSSGLSSALSGVGAGAADSTTGLSASAVKDNKSKTR</sequence>
<dbReference type="Proteomes" id="UP000314294">
    <property type="component" value="Unassembled WGS sequence"/>
</dbReference>
<proteinExistence type="predicted"/>
<gene>
    <name evidence="2" type="ORF">EYF80_000110</name>
</gene>
<feature type="compositionally biased region" description="Low complexity" evidence="1">
    <location>
        <begin position="131"/>
        <end position="142"/>
    </location>
</feature>
<reference evidence="2 3" key="1">
    <citation type="submission" date="2019-03" db="EMBL/GenBank/DDBJ databases">
        <title>First draft genome of Liparis tanakae, snailfish: a comprehensive survey of snailfish specific genes.</title>
        <authorList>
            <person name="Kim W."/>
            <person name="Song I."/>
            <person name="Jeong J.-H."/>
            <person name="Kim D."/>
            <person name="Kim S."/>
            <person name="Ryu S."/>
            <person name="Song J.Y."/>
            <person name="Lee S.K."/>
        </authorList>
    </citation>
    <scope>NUCLEOTIDE SEQUENCE [LARGE SCALE GENOMIC DNA]</scope>
    <source>
        <tissue evidence="2">Muscle</tissue>
    </source>
</reference>
<name>A0A4Z2JHS1_9TELE</name>
<evidence type="ECO:0000256" key="1">
    <source>
        <dbReference type="SAM" id="MobiDB-lite"/>
    </source>
</evidence>
<comment type="caution">
    <text evidence="2">The sequence shown here is derived from an EMBL/GenBank/DDBJ whole genome shotgun (WGS) entry which is preliminary data.</text>
</comment>
<dbReference type="EMBL" id="SRLO01000001">
    <property type="protein sequence ID" value="TNN89507.1"/>
    <property type="molecule type" value="Genomic_DNA"/>
</dbReference>
<evidence type="ECO:0000313" key="3">
    <source>
        <dbReference type="Proteomes" id="UP000314294"/>
    </source>
</evidence>
<keyword evidence="3" id="KW-1185">Reference proteome</keyword>
<organism evidence="2 3">
    <name type="scientific">Liparis tanakae</name>
    <name type="common">Tanaka's snailfish</name>
    <dbReference type="NCBI Taxonomy" id="230148"/>
    <lineage>
        <taxon>Eukaryota</taxon>
        <taxon>Metazoa</taxon>
        <taxon>Chordata</taxon>
        <taxon>Craniata</taxon>
        <taxon>Vertebrata</taxon>
        <taxon>Euteleostomi</taxon>
        <taxon>Actinopterygii</taxon>
        <taxon>Neopterygii</taxon>
        <taxon>Teleostei</taxon>
        <taxon>Neoteleostei</taxon>
        <taxon>Acanthomorphata</taxon>
        <taxon>Eupercaria</taxon>
        <taxon>Perciformes</taxon>
        <taxon>Cottioidei</taxon>
        <taxon>Cottales</taxon>
        <taxon>Liparidae</taxon>
        <taxon>Liparis</taxon>
    </lineage>
</organism>
<dbReference type="AlphaFoldDB" id="A0A4Z2JHS1"/>